<dbReference type="GO" id="GO:0009807">
    <property type="term" value="P:lignan biosynthetic process"/>
    <property type="evidence" value="ECO:0007669"/>
    <property type="project" value="UniProtKB-ARBA"/>
</dbReference>
<dbReference type="SUPFAM" id="SSF51735">
    <property type="entry name" value="NAD(P)-binding Rossmann-fold domains"/>
    <property type="match status" value="1"/>
</dbReference>
<evidence type="ECO:0000256" key="1">
    <source>
        <dbReference type="ARBA" id="ARBA00005725"/>
    </source>
</evidence>
<evidence type="ECO:0000256" key="3">
    <source>
        <dbReference type="ARBA" id="ARBA00023002"/>
    </source>
</evidence>
<dbReference type="FunCoup" id="A0A6I9QTV8">
    <property type="interactions" value="140"/>
</dbReference>
<accession>A0A6I9QTV8</accession>
<evidence type="ECO:0000256" key="2">
    <source>
        <dbReference type="ARBA" id="ARBA00022857"/>
    </source>
</evidence>
<name>A0A6I9QTV8_ELAGV</name>
<dbReference type="OrthoDB" id="419598at2759"/>
<feature type="domain" description="NmrA-like" evidence="4">
    <location>
        <begin position="4"/>
        <end position="311"/>
    </location>
</feature>
<dbReference type="PANTHER" id="PTHR43349">
    <property type="entry name" value="PINORESINOL REDUCTASE-RELATED"/>
    <property type="match status" value="1"/>
</dbReference>
<dbReference type="Pfam" id="PF05368">
    <property type="entry name" value="NmrA"/>
    <property type="match status" value="1"/>
</dbReference>
<dbReference type="PANTHER" id="PTHR43349:SF4">
    <property type="entry name" value="PINORESINOL REDUCTASE 1-RELATED"/>
    <property type="match status" value="1"/>
</dbReference>
<keyword evidence="3" id="KW-0560">Oxidoreductase</keyword>
<dbReference type="GeneID" id="105040244"/>
<keyword evidence="5" id="KW-1185">Reference proteome</keyword>
<evidence type="ECO:0000259" key="4">
    <source>
        <dbReference type="Pfam" id="PF05368"/>
    </source>
</evidence>
<evidence type="ECO:0000313" key="6">
    <source>
        <dbReference type="RefSeq" id="XP_010914985.1"/>
    </source>
</evidence>
<dbReference type="Gene3D" id="3.90.25.10">
    <property type="entry name" value="UDP-galactose 4-epimerase, domain 1"/>
    <property type="match status" value="1"/>
</dbReference>
<reference evidence="6" key="1">
    <citation type="submission" date="2025-08" db="UniProtKB">
        <authorList>
            <consortium name="RefSeq"/>
        </authorList>
    </citation>
    <scope>IDENTIFICATION</scope>
</reference>
<dbReference type="Proteomes" id="UP000504607">
    <property type="component" value="Chromosome 1"/>
</dbReference>
<dbReference type="KEGG" id="egu:105040244"/>
<proteinExistence type="inferred from homology"/>
<protein>
    <submittedName>
        <fullName evidence="6">Bifunctional pinoresinol-lariciresinol reductase 2 isoform X1</fullName>
    </submittedName>
</protein>
<dbReference type="Gene3D" id="3.40.50.720">
    <property type="entry name" value="NAD(P)-binding Rossmann-like Domain"/>
    <property type="match status" value="1"/>
</dbReference>
<dbReference type="InParanoid" id="A0A6I9QTV8"/>
<dbReference type="InterPro" id="IPR008030">
    <property type="entry name" value="NmrA-like"/>
</dbReference>
<organism evidence="5 6">
    <name type="scientific">Elaeis guineensis var. tenera</name>
    <name type="common">Oil palm</name>
    <dbReference type="NCBI Taxonomy" id="51953"/>
    <lineage>
        <taxon>Eukaryota</taxon>
        <taxon>Viridiplantae</taxon>
        <taxon>Streptophyta</taxon>
        <taxon>Embryophyta</taxon>
        <taxon>Tracheophyta</taxon>
        <taxon>Spermatophyta</taxon>
        <taxon>Magnoliopsida</taxon>
        <taxon>Liliopsida</taxon>
        <taxon>Arecaceae</taxon>
        <taxon>Arecoideae</taxon>
        <taxon>Cocoseae</taxon>
        <taxon>Elaeidinae</taxon>
        <taxon>Elaeis</taxon>
    </lineage>
</organism>
<evidence type="ECO:0000313" key="5">
    <source>
        <dbReference type="Proteomes" id="UP000504607"/>
    </source>
</evidence>
<dbReference type="InterPro" id="IPR036291">
    <property type="entry name" value="NAD(P)-bd_dom_sf"/>
</dbReference>
<dbReference type="InterPro" id="IPR050608">
    <property type="entry name" value="NmrA-type/Isoflavone_red_sf"/>
</dbReference>
<gene>
    <name evidence="6" type="primary">LOC105040244</name>
</gene>
<dbReference type="AlphaFoldDB" id="A0A6I9QTV8"/>
<dbReference type="CDD" id="cd05259">
    <property type="entry name" value="PCBER_SDR_a"/>
    <property type="match status" value="1"/>
</dbReference>
<dbReference type="InterPro" id="IPR045312">
    <property type="entry name" value="PCBER-like"/>
</dbReference>
<dbReference type="RefSeq" id="XP_010914985.1">
    <property type="nucleotide sequence ID" value="XM_010916683.1"/>
</dbReference>
<keyword evidence="2" id="KW-0521">NADP</keyword>
<comment type="similarity">
    <text evidence="1">Belongs to the NmrA-type oxidoreductase family. Isoflavone reductase subfamily.</text>
</comment>
<sequence>MEGKDRVLILGATGYIGRRLVKASIALGHPTFVLFRPENVSNRENCQMFMEFKMEGAHLLQASLEDRESLVSALKQVDVVVSAVRVIVEQLQLIEAIKEVGTIKVIRNVGNLQRFLPSEFGMDVDRMEHAISPGDRTFVEKRVIRRAIEKANIPHTYVSANCFAGIFLAGLAQLATFMPKRDRVNIHGHGDKKCTWVAEEDVAMYAILAIDDPRTLNKVLYVRPPANILTQMEVVKIWERIIGKELQKTFLSAEEWLSTMDRVPLYEQIAVAHMYQIFYLGDLDFKVEGPRGVDSSKLYPDHKYVTVEEYLRRFA</sequence>
<dbReference type="GO" id="GO:0010283">
    <property type="term" value="F:pinoresinol reductase activity"/>
    <property type="evidence" value="ECO:0007669"/>
    <property type="project" value="UniProtKB-ARBA"/>
</dbReference>